<dbReference type="Proteomes" id="UP000030671">
    <property type="component" value="Unassembled WGS sequence"/>
</dbReference>
<dbReference type="HOGENOM" id="CLU_2498136_0_0_1"/>
<dbReference type="KEGG" id="hir:HETIRDRAFT_382667"/>
<feature type="region of interest" description="Disordered" evidence="1">
    <location>
        <begin position="63"/>
        <end position="86"/>
    </location>
</feature>
<evidence type="ECO:0000313" key="3">
    <source>
        <dbReference type="Proteomes" id="UP000030671"/>
    </source>
</evidence>
<organism evidence="2 3">
    <name type="scientific">Heterobasidion irregulare (strain TC 32-1)</name>
    <dbReference type="NCBI Taxonomy" id="747525"/>
    <lineage>
        <taxon>Eukaryota</taxon>
        <taxon>Fungi</taxon>
        <taxon>Dikarya</taxon>
        <taxon>Basidiomycota</taxon>
        <taxon>Agaricomycotina</taxon>
        <taxon>Agaricomycetes</taxon>
        <taxon>Russulales</taxon>
        <taxon>Bondarzewiaceae</taxon>
        <taxon>Heterobasidion</taxon>
        <taxon>Heterobasidion annosum species complex</taxon>
    </lineage>
</organism>
<dbReference type="EMBL" id="KI925457">
    <property type="protein sequence ID" value="ETW82590.1"/>
    <property type="molecule type" value="Genomic_DNA"/>
</dbReference>
<sequence length="86" mass="9881">MYHGPDSWPGPLRYPSNIHIYICTVPTFTACHALRCPAHDDMYLRLRRHTTMQDTYTDTCEKTDETKRANTPAVHDCPTASTNNKK</sequence>
<reference evidence="2 3" key="1">
    <citation type="journal article" date="2012" name="New Phytol.">
        <title>Insight into trade-off between wood decay and parasitism from the genome of a fungal forest pathogen.</title>
        <authorList>
            <person name="Olson A."/>
            <person name="Aerts A."/>
            <person name="Asiegbu F."/>
            <person name="Belbahri L."/>
            <person name="Bouzid O."/>
            <person name="Broberg A."/>
            <person name="Canback B."/>
            <person name="Coutinho P.M."/>
            <person name="Cullen D."/>
            <person name="Dalman K."/>
            <person name="Deflorio G."/>
            <person name="van Diepen L.T."/>
            <person name="Dunand C."/>
            <person name="Duplessis S."/>
            <person name="Durling M."/>
            <person name="Gonthier P."/>
            <person name="Grimwood J."/>
            <person name="Fossdal C.G."/>
            <person name="Hansson D."/>
            <person name="Henrissat B."/>
            <person name="Hietala A."/>
            <person name="Himmelstrand K."/>
            <person name="Hoffmeister D."/>
            <person name="Hogberg N."/>
            <person name="James T.Y."/>
            <person name="Karlsson M."/>
            <person name="Kohler A."/>
            <person name="Kues U."/>
            <person name="Lee Y.H."/>
            <person name="Lin Y.C."/>
            <person name="Lind M."/>
            <person name="Lindquist E."/>
            <person name="Lombard V."/>
            <person name="Lucas S."/>
            <person name="Lunden K."/>
            <person name="Morin E."/>
            <person name="Murat C."/>
            <person name="Park J."/>
            <person name="Raffaello T."/>
            <person name="Rouze P."/>
            <person name="Salamov A."/>
            <person name="Schmutz J."/>
            <person name="Solheim H."/>
            <person name="Stahlberg J."/>
            <person name="Velez H."/>
            <person name="de Vries R.P."/>
            <person name="Wiebenga A."/>
            <person name="Woodward S."/>
            <person name="Yakovlev I."/>
            <person name="Garbelotto M."/>
            <person name="Martin F."/>
            <person name="Grigoriev I.V."/>
            <person name="Stenlid J."/>
        </authorList>
    </citation>
    <scope>NUCLEOTIDE SEQUENCE [LARGE SCALE GENOMIC DNA]</scope>
    <source>
        <strain evidence="2 3">TC 32-1</strain>
    </source>
</reference>
<evidence type="ECO:0000313" key="2">
    <source>
        <dbReference type="EMBL" id="ETW82590.1"/>
    </source>
</evidence>
<proteinExistence type="predicted"/>
<dbReference type="GeneID" id="20672131"/>
<protein>
    <submittedName>
        <fullName evidence="2">Uncharacterized protein</fullName>
    </submittedName>
</protein>
<dbReference type="AlphaFoldDB" id="W4KB47"/>
<gene>
    <name evidence="2" type="ORF">HETIRDRAFT_382667</name>
</gene>
<accession>W4KB47</accession>
<evidence type="ECO:0000256" key="1">
    <source>
        <dbReference type="SAM" id="MobiDB-lite"/>
    </source>
</evidence>
<keyword evidence="3" id="KW-1185">Reference proteome</keyword>
<dbReference type="InParanoid" id="W4KB47"/>
<name>W4KB47_HETIT</name>
<dbReference type="RefSeq" id="XP_009544941.1">
    <property type="nucleotide sequence ID" value="XM_009546646.1"/>
</dbReference>